<evidence type="ECO:0000256" key="10">
    <source>
        <dbReference type="ARBA" id="ARBA00024323"/>
    </source>
</evidence>
<sequence>MSFDDVLQRGEDELLSTRPRHSLSWILASQFTASTVTAFSKLILTAFYNVELKGLNHLDNAFQYAKDNNRAILTIANHMSTCDDPMLFACLPWRYFFNYDDIRWGLAASNVCFTNKISSAFFSLGRILPCERFGRGPFQPSIDACIRLLSPDNSLNLQKFTLPPPILRNKPSWVHIFPEGFVCQLKSPHENSMRYFRWGTARLVLEPTIAPVVVPIFADGFEKIRPEEIDMKTDYLTPSNIGSTITVNIGKAIDDNVIKSFRDEWKNLCNKYPNKDNNDDLSDELKFGSEARDLRSRVCDYLREQVAQLRLQNGFKEEDPRFKDVNFWKRYTLSRGNSDPDIQFVGLNWAIKEYQRHVKLYNDKGEVIGEGKSERPSNL</sequence>
<dbReference type="GO" id="GO:0047184">
    <property type="term" value="F:1-acylglycerophosphocholine O-acyltransferase activity"/>
    <property type="evidence" value="ECO:0007669"/>
    <property type="project" value="TreeGrafter"/>
</dbReference>
<reference evidence="14 15" key="1">
    <citation type="journal article" date="2023" name="Elife">
        <title>Identification of key yeast species and microbe-microbe interactions impacting larval growth of Drosophila in the wild.</title>
        <authorList>
            <person name="Mure A."/>
            <person name="Sugiura Y."/>
            <person name="Maeda R."/>
            <person name="Honda K."/>
            <person name="Sakurai N."/>
            <person name="Takahashi Y."/>
            <person name="Watada M."/>
            <person name="Katoh T."/>
            <person name="Gotoh A."/>
            <person name="Gotoh Y."/>
            <person name="Taniguchi I."/>
            <person name="Nakamura K."/>
            <person name="Hayashi T."/>
            <person name="Katayama T."/>
            <person name="Uemura T."/>
            <person name="Hattori Y."/>
        </authorList>
    </citation>
    <scope>NUCLEOTIDE SEQUENCE [LARGE SCALE GENOMIC DNA]</scope>
    <source>
        <strain evidence="14 15">PK-24</strain>
    </source>
</reference>
<dbReference type="EMBL" id="BTGB01000005">
    <property type="protein sequence ID" value="GMM47097.1"/>
    <property type="molecule type" value="Genomic_DNA"/>
</dbReference>
<comment type="subcellular location">
    <subcellularLocation>
        <location evidence="1">Mitochondrion inner membrane</location>
        <topology evidence="1">Peripheral membrane protein</topology>
        <orientation evidence="1">Intermembrane side</orientation>
    </subcellularLocation>
    <subcellularLocation>
        <location evidence="10">Mitochondrion outer membrane</location>
        <topology evidence="10">Peripheral membrane protein</topology>
        <orientation evidence="10">Intermembrane side</orientation>
    </subcellularLocation>
</comment>
<evidence type="ECO:0000256" key="6">
    <source>
        <dbReference type="ARBA" id="ARBA00023098"/>
    </source>
</evidence>
<name>A0AAV5R7U6_PICKL</name>
<comment type="similarity">
    <text evidence="2 12">Belongs to the taffazin family.</text>
</comment>
<evidence type="ECO:0000259" key="13">
    <source>
        <dbReference type="SMART" id="SM00563"/>
    </source>
</evidence>
<dbReference type="CDD" id="cd07989">
    <property type="entry name" value="LPLAT_AGPAT-like"/>
    <property type="match status" value="1"/>
</dbReference>
<keyword evidence="7" id="KW-0496">Mitochondrion</keyword>
<evidence type="ECO:0000256" key="11">
    <source>
        <dbReference type="ARBA" id="ARBA00047906"/>
    </source>
</evidence>
<comment type="caution">
    <text evidence="14">The sequence shown here is derived from an EMBL/GenBank/DDBJ whole genome shotgun (WGS) entry which is preliminary data.</text>
</comment>
<dbReference type="InterPro" id="IPR002123">
    <property type="entry name" value="Plipid/glycerol_acylTrfase"/>
</dbReference>
<comment type="catalytic activity">
    <reaction evidence="11">
        <text>1'-[1,2-diacyl-sn-glycero-3-phospho],3'-[1-acyl-sn-glycero-3-phospho]-glycerol + a 1,2-diacyl-sn-glycero-3-phosphocholine = a cardiolipin + a 1-acyl-sn-glycero-3-phosphocholine</text>
        <dbReference type="Rhea" id="RHEA:33731"/>
        <dbReference type="ChEBI" id="CHEBI:57643"/>
        <dbReference type="ChEBI" id="CHEBI:58168"/>
        <dbReference type="ChEBI" id="CHEBI:62237"/>
        <dbReference type="ChEBI" id="CHEBI:64743"/>
    </reaction>
    <physiologicalReaction direction="left-to-right" evidence="11">
        <dbReference type="Rhea" id="RHEA:33732"/>
    </physiologicalReaction>
    <physiologicalReaction direction="right-to-left" evidence="11">
        <dbReference type="Rhea" id="RHEA:33733"/>
    </physiologicalReaction>
</comment>
<feature type="domain" description="Phospholipid/glycerol acyltransferase" evidence="13">
    <location>
        <begin position="72"/>
        <end position="221"/>
    </location>
</feature>
<dbReference type="PANTHER" id="PTHR12497">
    <property type="entry name" value="TAZ PROTEIN TAFAZZIN"/>
    <property type="match status" value="1"/>
</dbReference>
<gene>
    <name evidence="14" type="ORF">DAPK24_036720</name>
</gene>
<dbReference type="PRINTS" id="PR00979">
    <property type="entry name" value="TAFAZZIN"/>
</dbReference>
<dbReference type="SUPFAM" id="SSF69593">
    <property type="entry name" value="Glycerol-3-phosphate (1)-acyltransferase"/>
    <property type="match status" value="1"/>
</dbReference>
<evidence type="ECO:0000256" key="4">
    <source>
        <dbReference type="ARBA" id="ARBA00022787"/>
    </source>
</evidence>
<protein>
    <recommendedName>
        <fullName evidence="12">Tafazzin family protein</fullName>
    </recommendedName>
</protein>
<evidence type="ECO:0000256" key="7">
    <source>
        <dbReference type="ARBA" id="ARBA00023128"/>
    </source>
</evidence>
<dbReference type="InterPro" id="IPR000872">
    <property type="entry name" value="Tafazzin"/>
</dbReference>
<dbReference type="AlphaFoldDB" id="A0AAV5R7U6"/>
<dbReference type="Pfam" id="PF01553">
    <property type="entry name" value="Acyltransferase"/>
    <property type="match status" value="1"/>
</dbReference>
<dbReference type="SMART" id="SM00563">
    <property type="entry name" value="PlsC"/>
    <property type="match status" value="1"/>
</dbReference>
<evidence type="ECO:0000256" key="9">
    <source>
        <dbReference type="ARBA" id="ARBA00023315"/>
    </source>
</evidence>
<evidence type="ECO:0000313" key="14">
    <source>
        <dbReference type="EMBL" id="GMM47097.1"/>
    </source>
</evidence>
<dbReference type="GO" id="GO:0007007">
    <property type="term" value="P:inner mitochondrial membrane organization"/>
    <property type="evidence" value="ECO:0007669"/>
    <property type="project" value="TreeGrafter"/>
</dbReference>
<keyword evidence="6" id="KW-0443">Lipid metabolism</keyword>
<proteinExistence type="inferred from homology"/>
<keyword evidence="5" id="KW-0999">Mitochondrion inner membrane</keyword>
<evidence type="ECO:0000256" key="1">
    <source>
        <dbReference type="ARBA" id="ARBA00004137"/>
    </source>
</evidence>
<evidence type="ECO:0000256" key="3">
    <source>
        <dbReference type="ARBA" id="ARBA00022679"/>
    </source>
</evidence>
<dbReference type="GO" id="GO:0035965">
    <property type="term" value="P:cardiolipin acyl-chain remodeling"/>
    <property type="evidence" value="ECO:0007669"/>
    <property type="project" value="TreeGrafter"/>
</dbReference>
<keyword evidence="8" id="KW-0472">Membrane</keyword>
<keyword evidence="4" id="KW-1000">Mitochondrion outer membrane</keyword>
<evidence type="ECO:0000256" key="8">
    <source>
        <dbReference type="ARBA" id="ARBA00023136"/>
    </source>
</evidence>
<dbReference type="PANTHER" id="PTHR12497:SF0">
    <property type="entry name" value="TAFAZZIN"/>
    <property type="match status" value="1"/>
</dbReference>
<evidence type="ECO:0000313" key="15">
    <source>
        <dbReference type="Proteomes" id="UP001378960"/>
    </source>
</evidence>
<dbReference type="GO" id="GO:0005741">
    <property type="term" value="C:mitochondrial outer membrane"/>
    <property type="evidence" value="ECO:0007669"/>
    <property type="project" value="UniProtKB-SubCell"/>
</dbReference>
<evidence type="ECO:0000256" key="5">
    <source>
        <dbReference type="ARBA" id="ARBA00022792"/>
    </source>
</evidence>
<dbReference type="GO" id="GO:0005743">
    <property type="term" value="C:mitochondrial inner membrane"/>
    <property type="evidence" value="ECO:0007669"/>
    <property type="project" value="UniProtKB-SubCell"/>
</dbReference>
<keyword evidence="3" id="KW-0808">Transferase</keyword>
<keyword evidence="15" id="KW-1185">Reference proteome</keyword>
<evidence type="ECO:0000256" key="2">
    <source>
        <dbReference type="ARBA" id="ARBA00010524"/>
    </source>
</evidence>
<keyword evidence="9 14" id="KW-0012">Acyltransferase</keyword>
<dbReference type="Proteomes" id="UP001378960">
    <property type="component" value="Unassembled WGS sequence"/>
</dbReference>
<organism evidence="14 15">
    <name type="scientific">Pichia kluyveri</name>
    <name type="common">Yeast</name>
    <dbReference type="NCBI Taxonomy" id="36015"/>
    <lineage>
        <taxon>Eukaryota</taxon>
        <taxon>Fungi</taxon>
        <taxon>Dikarya</taxon>
        <taxon>Ascomycota</taxon>
        <taxon>Saccharomycotina</taxon>
        <taxon>Pichiomycetes</taxon>
        <taxon>Pichiales</taxon>
        <taxon>Pichiaceae</taxon>
        <taxon>Pichia</taxon>
    </lineage>
</organism>
<accession>A0AAV5R7U6</accession>
<evidence type="ECO:0000256" key="12">
    <source>
        <dbReference type="RuleBase" id="RU365062"/>
    </source>
</evidence>